<dbReference type="Pfam" id="PF00756">
    <property type="entry name" value="Esterase"/>
    <property type="match status" value="1"/>
</dbReference>
<dbReference type="PANTHER" id="PTHR40841">
    <property type="entry name" value="SIDEROPHORE TRIACETYLFUSARININE C ESTERASE"/>
    <property type="match status" value="1"/>
</dbReference>
<dbReference type="GO" id="GO:0016788">
    <property type="term" value="F:hydrolase activity, acting on ester bonds"/>
    <property type="evidence" value="ECO:0007669"/>
    <property type="project" value="TreeGrafter"/>
</dbReference>
<dbReference type="SUPFAM" id="SSF53474">
    <property type="entry name" value="alpha/beta-Hydrolases"/>
    <property type="match status" value="1"/>
</dbReference>
<keyword evidence="2 3" id="KW-0378">Hydrolase</keyword>
<comment type="similarity">
    <text evidence="1">Belongs to the esterase D family.</text>
</comment>
<accession>A0AA40EQJ0</accession>
<dbReference type="PANTHER" id="PTHR40841:SF2">
    <property type="entry name" value="SIDEROPHORE-DEGRADING ESTERASE (EUROFUNG)"/>
    <property type="match status" value="1"/>
</dbReference>
<sequence>MTSLTNGWSFHPYPAFAPTLYPNTAFWNATNPSKNVTYQIQLSWPLSWGSSSPTNLTATNNTALTMYVLDGNAYGTTAAEAFKRRPPPAPTQPDGLVVSIGYPLTDSVYALTQRAIDFSPPLPTPGQTPPSGADDFLDFISGTLRPWVRKRAFPSVTWKRDALYGHSFGGLFVVYALISRPEAFDTFLAASPSLWWNRGYILDEVSNRLGSLADSSVTPVVTGNHSRPAVVISYGDLEQFPVRKRKETEAEFQVRKSRIMTRFNASMTVQCHDLFDRIKGSGKVRDVVLKEYAGQEHTSVAASAITDGLEYFVDW</sequence>
<comment type="caution">
    <text evidence="3">The sequence shown here is derived from an EMBL/GenBank/DDBJ whole genome shotgun (WGS) entry which is preliminary data.</text>
</comment>
<dbReference type="InterPro" id="IPR000801">
    <property type="entry name" value="Esterase-like"/>
</dbReference>
<dbReference type="EMBL" id="JAUKUD010000005">
    <property type="protein sequence ID" value="KAK0743618.1"/>
    <property type="molecule type" value="Genomic_DNA"/>
</dbReference>
<keyword evidence="4" id="KW-1185">Reference proteome</keyword>
<evidence type="ECO:0000256" key="1">
    <source>
        <dbReference type="ARBA" id="ARBA00005622"/>
    </source>
</evidence>
<dbReference type="Proteomes" id="UP001172155">
    <property type="component" value="Unassembled WGS sequence"/>
</dbReference>
<gene>
    <name evidence="3" type="ORF">B0T18DRAFT_415546</name>
</gene>
<evidence type="ECO:0000313" key="3">
    <source>
        <dbReference type="EMBL" id="KAK0743618.1"/>
    </source>
</evidence>
<dbReference type="InterPro" id="IPR052558">
    <property type="entry name" value="Siderophore_Hydrolase_D"/>
</dbReference>
<evidence type="ECO:0000256" key="2">
    <source>
        <dbReference type="ARBA" id="ARBA00022801"/>
    </source>
</evidence>
<evidence type="ECO:0000313" key="4">
    <source>
        <dbReference type="Proteomes" id="UP001172155"/>
    </source>
</evidence>
<dbReference type="InterPro" id="IPR029058">
    <property type="entry name" value="AB_hydrolase_fold"/>
</dbReference>
<dbReference type="Gene3D" id="3.40.50.1820">
    <property type="entry name" value="alpha/beta hydrolase"/>
    <property type="match status" value="1"/>
</dbReference>
<name>A0AA40EQJ0_9PEZI</name>
<proteinExistence type="inferred from homology"/>
<organism evidence="3 4">
    <name type="scientific">Schizothecium vesticola</name>
    <dbReference type="NCBI Taxonomy" id="314040"/>
    <lineage>
        <taxon>Eukaryota</taxon>
        <taxon>Fungi</taxon>
        <taxon>Dikarya</taxon>
        <taxon>Ascomycota</taxon>
        <taxon>Pezizomycotina</taxon>
        <taxon>Sordariomycetes</taxon>
        <taxon>Sordariomycetidae</taxon>
        <taxon>Sordariales</taxon>
        <taxon>Schizotheciaceae</taxon>
        <taxon>Schizothecium</taxon>
    </lineage>
</organism>
<dbReference type="AlphaFoldDB" id="A0AA40EQJ0"/>
<protein>
    <submittedName>
        <fullName evidence="3">Alpha/Beta hydrolase protein</fullName>
    </submittedName>
</protein>
<reference evidence="3" key="1">
    <citation type="submission" date="2023-06" db="EMBL/GenBank/DDBJ databases">
        <title>Genome-scale phylogeny and comparative genomics of the fungal order Sordariales.</title>
        <authorList>
            <consortium name="Lawrence Berkeley National Laboratory"/>
            <person name="Hensen N."/>
            <person name="Bonometti L."/>
            <person name="Westerberg I."/>
            <person name="Brannstrom I.O."/>
            <person name="Guillou S."/>
            <person name="Cros-Aarteil S."/>
            <person name="Calhoun S."/>
            <person name="Haridas S."/>
            <person name="Kuo A."/>
            <person name="Mondo S."/>
            <person name="Pangilinan J."/>
            <person name="Riley R."/>
            <person name="LaButti K."/>
            <person name="Andreopoulos B."/>
            <person name="Lipzen A."/>
            <person name="Chen C."/>
            <person name="Yanf M."/>
            <person name="Daum C."/>
            <person name="Ng V."/>
            <person name="Clum A."/>
            <person name="Steindorff A."/>
            <person name="Ohm R."/>
            <person name="Martin F."/>
            <person name="Silar P."/>
            <person name="Natvig D."/>
            <person name="Lalanne C."/>
            <person name="Gautier V."/>
            <person name="Ament-velasquez S.L."/>
            <person name="Kruys A."/>
            <person name="Hutchinson M.I."/>
            <person name="Powell A.J."/>
            <person name="Barry K."/>
            <person name="Miller A.N."/>
            <person name="Grigoriev I.V."/>
            <person name="Debuchy R."/>
            <person name="Gladieux P."/>
            <person name="Thoren M.H."/>
            <person name="Johannesson H."/>
        </authorList>
    </citation>
    <scope>NUCLEOTIDE SEQUENCE</scope>
    <source>
        <strain evidence="3">SMH3187-1</strain>
    </source>
</reference>